<accession>A0AAD5EG04</accession>
<evidence type="ECO:0000313" key="3">
    <source>
        <dbReference type="Proteomes" id="UP001206595"/>
    </source>
</evidence>
<proteinExistence type="predicted"/>
<protein>
    <submittedName>
        <fullName evidence="2">Uncharacterized protein</fullName>
    </submittedName>
</protein>
<dbReference type="AlphaFoldDB" id="A0AAD5EG04"/>
<dbReference type="RefSeq" id="XP_051447225.1">
    <property type="nucleotide sequence ID" value="XM_051586829.1"/>
</dbReference>
<gene>
    <name evidence="2" type="ORF">K450DRAFT_227965</name>
</gene>
<feature type="compositionally biased region" description="Polar residues" evidence="1">
    <location>
        <begin position="1"/>
        <end position="14"/>
    </location>
</feature>
<organism evidence="2 3">
    <name type="scientific">Umbelopsis ramanniana AG</name>
    <dbReference type="NCBI Taxonomy" id="1314678"/>
    <lineage>
        <taxon>Eukaryota</taxon>
        <taxon>Fungi</taxon>
        <taxon>Fungi incertae sedis</taxon>
        <taxon>Mucoromycota</taxon>
        <taxon>Mucoromycotina</taxon>
        <taxon>Umbelopsidomycetes</taxon>
        <taxon>Umbelopsidales</taxon>
        <taxon>Umbelopsidaceae</taxon>
        <taxon>Umbelopsis</taxon>
    </lineage>
</organism>
<feature type="region of interest" description="Disordered" evidence="1">
    <location>
        <begin position="154"/>
        <end position="186"/>
    </location>
</feature>
<name>A0AAD5EG04_UMBRA</name>
<comment type="caution">
    <text evidence="2">The sequence shown here is derived from an EMBL/GenBank/DDBJ whole genome shotgun (WGS) entry which is preliminary data.</text>
</comment>
<dbReference type="Proteomes" id="UP001206595">
    <property type="component" value="Unassembled WGS sequence"/>
</dbReference>
<dbReference type="EMBL" id="MU620901">
    <property type="protein sequence ID" value="KAI8582221.1"/>
    <property type="molecule type" value="Genomic_DNA"/>
</dbReference>
<keyword evidence="3" id="KW-1185">Reference proteome</keyword>
<sequence>MQPIQKSVSSQYATQAGYLPPRSPHRGYSQAPQQPPTPLPLRQRPLNFRKNACAVCRVCFTCAKFYGQDCECPEMHPRRGKNLPPNTVDSRSKRLIPSEVEDYQITMDWLEQNANDRYKDPEGRLPLNISEFALCKAHSSSLYRAKKRAESTLASRAEQDFTSSSQLPMSLPPGFEPTPSSSAKRKRLEDNVGVMRRMQHRASFPMPNPYHVRQQQQQPPLNFGPVVETISLRSALTEQERNNQSLISSAATYYLRNLAITDTFTFRDILREIDLTGNAPPPGKKIVITNIENDRTFPMDIPIRSAIQGRPHIDLCIDLQDIVSFNVSGSTQN</sequence>
<evidence type="ECO:0000256" key="1">
    <source>
        <dbReference type="SAM" id="MobiDB-lite"/>
    </source>
</evidence>
<feature type="region of interest" description="Disordered" evidence="1">
    <location>
        <begin position="1"/>
        <end position="43"/>
    </location>
</feature>
<evidence type="ECO:0000313" key="2">
    <source>
        <dbReference type="EMBL" id="KAI8582221.1"/>
    </source>
</evidence>
<reference evidence="2" key="2">
    <citation type="journal article" date="2022" name="Proc. Natl. Acad. Sci. U.S.A.">
        <title>Diploid-dominant life cycles characterize the early evolution of Fungi.</title>
        <authorList>
            <person name="Amses K.R."/>
            <person name="Simmons D.R."/>
            <person name="Longcore J.E."/>
            <person name="Mondo S.J."/>
            <person name="Seto K."/>
            <person name="Jeronimo G.H."/>
            <person name="Bonds A.E."/>
            <person name="Quandt C.A."/>
            <person name="Davis W.J."/>
            <person name="Chang Y."/>
            <person name="Federici B.A."/>
            <person name="Kuo A."/>
            <person name="LaButti K."/>
            <person name="Pangilinan J."/>
            <person name="Andreopoulos W."/>
            <person name="Tritt A."/>
            <person name="Riley R."/>
            <person name="Hundley H."/>
            <person name="Johnson J."/>
            <person name="Lipzen A."/>
            <person name="Barry K."/>
            <person name="Lang B.F."/>
            <person name="Cuomo C.A."/>
            <person name="Buchler N.E."/>
            <person name="Grigoriev I.V."/>
            <person name="Spatafora J.W."/>
            <person name="Stajich J.E."/>
            <person name="James T.Y."/>
        </authorList>
    </citation>
    <scope>NUCLEOTIDE SEQUENCE</scope>
    <source>
        <strain evidence="2">AG</strain>
    </source>
</reference>
<dbReference type="GeneID" id="75912177"/>
<reference evidence="2" key="1">
    <citation type="submission" date="2021-06" db="EMBL/GenBank/DDBJ databases">
        <authorList>
            <consortium name="DOE Joint Genome Institute"/>
            <person name="Mondo S.J."/>
            <person name="Amses K.R."/>
            <person name="Simmons D.R."/>
            <person name="Longcore J.E."/>
            <person name="Seto K."/>
            <person name="Alves G.H."/>
            <person name="Bonds A.E."/>
            <person name="Quandt C.A."/>
            <person name="Davis W.J."/>
            <person name="Chang Y."/>
            <person name="Letcher P.M."/>
            <person name="Powell M.J."/>
            <person name="Kuo A."/>
            <person name="Labutti K."/>
            <person name="Pangilinan J."/>
            <person name="Andreopoulos W."/>
            <person name="Tritt A."/>
            <person name="Riley R."/>
            <person name="Hundley H."/>
            <person name="Johnson J."/>
            <person name="Lipzen A."/>
            <person name="Barry K."/>
            <person name="Berbee M.L."/>
            <person name="Buchler N.E."/>
            <person name="Grigoriev I.V."/>
            <person name="Spatafora J.W."/>
            <person name="Stajich J.E."/>
            <person name="James T.Y."/>
        </authorList>
    </citation>
    <scope>NUCLEOTIDE SEQUENCE</scope>
    <source>
        <strain evidence="2">AG</strain>
    </source>
</reference>